<evidence type="ECO:0000313" key="4">
    <source>
        <dbReference type="Proteomes" id="UP001187682"/>
    </source>
</evidence>
<evidence type="ECO:0000256" key="1">
    <source>
        <dbReference type="SAM" id="MobiDB-lite"/>
    </source>
</evidence>
<dbReference type="Gene3D" id="1.25.40.10">
    <property type="entry name" value="Tetratricopeptide repeat domain"/>
    <property type="match status" value="1"/>
</dbReference>
<dbReference type="SUPFAM" id="SSF52540">
    <property type="entry name" value="P-loop containing nucleoside triphosphate hydrolases"/>
    <property type="match status" value="1"/>
</dbReference>
<comment type="caution">
    <text evidence="3">The sequence shown here is derived from an EMBL/GenBank/DDBJ whole genome shotgun (WGS) entry which is preliminary data.</text>
</comment>
<dbReference type="Pfam" id="PF13424">
    <property type="entry name" value="TPR_12"/>
    <property type="match status" value="1"/>
</dbReference>
<dbReference type="AlphaFoldDB" id="A0AAE8SW13"/>
<organism evidence="3 4">
    <name type="scientific">Cephalotrichum gorgonifer</name>
    <dbReference type="NCBI Taxonomy" id="2041049"/>
    <lineage>
        <taxon>Eukaryota</taxon>
        <taxon>Fungi</taxon>
        <taxon>Dikarya</taxon>
        <taxon>Ascomycota</taxon>
        <taxon>Pezizomycotina</taxon>
        <taxon>Sordariomycetes</taxon>
        <taxon>Hypocreomycetidae</taxon>
        <taxon>Microascales</taxon>
        <taxon>Microascaceae</taxon>
        <taxon>Cephalotrichum</taxon>
    </lineage>
</organism>
<feature type="domain" description="NB-ARC" evidence="2">
    <location>
        <begin position="330"/>
        <end position="495"/>
    </location>
</feature>
<accession>A0AAE8SW13</accession>
<dbReference type="PANTHER" id="PTHR46082">
    <property type="entry name" value="ATP/GTP-BINDING PROTEIN-RELATED"/>
    <property type="match status" value="1"/>
</dbReference>
<dbReference type="InterPro" id="IPR029058">
    <property type="entry name" value="AB_hydrolase_fold"/>
</dbReference>
<proteinExistence type="predicted"/>
<dbReference type="Proteomes" id="UP001187682">
    <property type="component" value="Unassembled WGS sequence"/>
</dbReference>
<name>A0AAE8SW13_9PEZI</name>
<feature type="region of interest" description="Disordered" evidence="1">
    <location>
        <begin position="40"/>
        <end position="77"/>
    </location>
</feature>
<dbReference type="InterPro" id="IPR002182">
    <property type="entry name" value="NB-ARC"/>
</dbReference>
<dbReference type="Pfam" id="PF00931">
    <property type="entry name" value="NB-ARC"/>
    <property type="match status" value="1"/>
</dbReference>
<sequence length="894" mass="98999">MPHIHRTGFTLLADGGGDGDGLDRCNIIFVHGLRGHSQRTWGDDVDDGQVSASSSKPSLRGLFRSRQKETSDHKRRSHPYWPLELLPTDVPDARIWTYGYDADVIEGVFGANNQNSISQHGRDLKEKLGREVEKGPIIFVAHSLGGIIVKDVIHRAEALQQRTRAVVFLGTPHRGSSTITGGLKVDSEILGNIHEQFIKIATRQNIRIHSFQEARGMSGIKGVSGKIVSDFSSILGLPDEAVETLNADHRQMVKCTGKTDDRYRAISGVLKQLVRYSVESFPIGPDSGSPPVSSFRDQSRPDTIRAEGLASNVSHFFVPFRENRQFVGRETVLADLRDALFDDSGPQTVAIVGLGGVGKTQVALQMAYYTKNKPDWSVFWLPALSISGFEQACTQLASELSLPTSGQEDPKELVRSYLSSSRSGLWTLIIDNADDRDAVFGATGTEGSYDYLPQSTKGRILFMTRSRDVAQAVNADKRVDLEEMSEREARDFLHNLLPKVIPLADDGSMGELLRTLAFLPLAISQAAAYMDTKGTTVSKYLSLLQDSDKEAISLLSREFPDRTRYSKSRHAVATTWLVSFKHIQRTDGAAAQLLSFISQIEPRAIPEAMLPRTGTEEELENAVGTLSAYAFLQRREDGKTLEMHSLVHLAARVWVQQEIDGPSARQAAVAHLATVFDSDDWDDRERWRQYMPHVLKVLRDGGGTGESEEECELGFWAGRCLNAIDLLEHVVKVREIRLPEDHRDRLASQHALATAYQANGQVKEAIHMLEHVVKAHEMILAENHPSLLASQHELARAYKANGQAQDAVKLLEHVVAVEEKTLAEDHPDRLTSQHVLARAYRANGQVQDAVKLLEHVVAVDEKMFAEDHPDRLSSQRALAGAYEALAAKEKISAV</sequence>
<dbReference type="EMBL" id="ONZQ02000006">
    <property type="protein sequence ID" value="SPO02492.1"/>
    <property type="molecule type" value="Genomic_DNA"/>
</dbReference>
<dbReference type="SUPFAM" id="SSF53474">
    <property type="entry name" value="alpha/beta-Hydrolases"/>
    <property type="match status" value="1"/>
</dbReference>
<dbReference type="InterPro" id="IPR053137">
    <property type="entry name" value="NLR-like"/>
</dbReference>
<dbReference type="SUPFAM" id="SSF48452">
    <property type="entry name" value="TPR-like"/>
    <property type="match status" value="1"/>
</dbReference>
<gene>
    <name evidence="3" type="ORF">DNG_05165</name>
</gene>
<dbReference type="InterPro" id="IPR011990">
    <property type="entry name" value="TPR-like_helical_dom_sf"/>
</dbReference>
<dbReference type="Pfam" id="PF13374">
    <property type="entry name" value="TPR_10"/>
    <property type="match status" value="1"/>
</dbReference>
<reference evidence="3" key="1">
    <citation type="submission" date="2018-03" db="EMBL/GenBank/DDBJ databases">
        <authorList>
            <person name="Guldener U."/>
        </authorList>
    </citation>
    <scope>NUCLEOTIDE SEQUENCE</scope>
</reference>
<keyword evidence="4" id="KW-1185">Reference proteome</keyword>
<protein>
    <recommendedName>
        <fullName evidence="2">NB-ARC domain-containing protein</fullName>
    </recommendedName>
</protein>
<dbReference type="InterPro" id="IPR027417">
    <property type="entry name" value="P-loop_NTPase"/>
</dbReference>
<dbReference type="Gene3D" id="3.40.50.1820">
    <property type="entry name" value="alpha/beta hydrolase"/>
    <property type="match status" value="1"/>
</dbReference>
<dbReference type="PANTHER" id="PTHR46082:SF6">
    <property type="entry name" value="AAA+ ATPASE DOMAIN-CONTAINING PROTEIN-RELATED"/>
    <property type="match status" value="1"/>
</dbReference>
<dbReference type="GO" id="GO:0043531">
    <property type="term" value="F:ADP binding"/>
    <property type="evidence" value="ECO:0007669"/>
    <property type="project" value="InterPro"/>
</dbReference>
<dbReference type="Gene3D" id="3.40.50.300">
    <property type="entry name" value="P-loop containing nucleotide triphosphate hydrolases"/>
    <property type="match status" value="1"/>
</dbReference>
<evidence type="ECO:0000259" key="2">
    <source>
        <dbReference type="Pfam" id="PF00931"/>
    </source>
</evidence>
<evidence type="ECO:0000313" key="3">
    <source>
        <dbReference type="EMBL" id="SPO02492.1"/>
    </source>
</evidence>